<gene>
    <name evidence="4" type="ORF">ACELLULO517_00120</name>
</gene>
<proteinExistence type="predicted"/>
<dbReference type="InterPro" id="IPR018060">
    <property type="entry name" value="HTH_AraC"/>
</dbReference>
<dbReference type="InterPro" id="IPR052158">
    <property type="entry name" value="INH-QAR"/>
</dbReference>
<dbReference type="Gene3D" id="1.10.10.60">
    <property type="entry name" value="Homeodomain-like"/>
    <property type="match status" value="1"/>
</dbReference>
<comment type="caution">
    <text evidence="4">The sequence shown here is derived from an EMBL/GenBank/DDBJ whole genome shotgun (WGS) entry which is preliminary data.</text>
</comment>
<dbReference type="GO" id="GO:0043565">
    <property type="term" value="F:sequence-specific DNA binding"/>
    <property type="evidence" value="ECO:0007669"/>
    <property type="project" value="InterPro"/>
</dbReference>
<dbReference type="InterPro" id="IPR009057">
    <property type="entry name" value="Homeodomain-like_sf"/>
</dbReference>
<dbReference type="SUPFAM" id="SSF52317">
    <property type="entry name" value="Class I glutamine amidotransferase-like"/>
    <property type="match status" value="1"/>
</dbReference>
<evidence type="ECO:0000313" key="4">
    <source>
        <dbReference type="EMBL" id="MCB8878618.1"/>
    </source>
</evidence>
<sequence length="212" mass="23448">MCTGVFALADAGVLGQRRVTTHWLFTEDFTTRYPNLRLEKDRIFILDGPIWTAAGNSAGIDLTLAMLEADYGADLAYTVARIMVVEHLRAGERSQHSALLAMNPRSDRIQTALTYARQNLRGVLSVEVLAQAAGLGPRQFSRAFRTETGTSPAKAIETLRIEAAQLMIEQSNHPIEIIAAETGFGDQERMRRAFQRVLGRPPQAIRAQAKAR</sequence>
<feature type="domain" description="HTH araC/xylS-type" evidence="3">
    <location>
        <begin position="110"/>
        <end position="208"/>
    </location>
</feature>
<dbReference type="PANTHER" id="PTHR43130:SF3">
    <property type="entry name" value="HTH-TYPE TRANSCRIPTIONAL REGULATOR RV1931C"/>
    <property type="match status" value="1"/>
</dbReference>
<dbReference type="SUPFAM" id="SSF46689">
    <property type="entry name" value="Homeodomain-like"/>
    <property type="match status" value="2"/>
</dbReference>
<evidence type="ECO:0000256" key="1">
    <source>
        <dbReference type="ARBA" id="ARBA00023015"/>
    </source>
</evidence>
<keyword evidence="2" id="KW-0804">Transcription</keyword>
<name>A0A963YYM4_9PROT</name>
<protein>
    <submittedName>
        <fullName evidence="4">Helix-turn-helix domain-containing protein</fullName>
    </submittedName>
</protein>
<dbReference type="PANTHER" id="PTHR43130">
    <property type="entry name" value="ARAC-FAMILY TRANSCRIPTIONAL REGULATOR"/>
    <property type="match status" value="1"/>
</dbReference>
<dbReference type="GO" id="GO:0003700">
    <property type="term" value="F:DNA-binding transcription factor activity"/>
    <property type="evidence" value="ECO:0007669"/>
    <property type="project" value="InterPro"/>
</dbReference>
<dbReference type="Proteomes" id="UP000721844">
    <property type="component" value="Unassembled WGS sequence"/>
</dbReference>
<keyword evidence="5" id="KW-1185">Reference proteome</keyword>
<dbReference type="Pfam" id="PF01965">
    <property type="entry name" value="DJ-1_PfpI"/>
    <property type="match status" value="1"/>
</dbReference>
<evidence type="ECO:0000313" key="5">
    <source>
        <dbReference type="Proteomes" id="UP000721844"/>
    </source>
</evidence>
<dbReference type="AlphaFoldDB" id="A0A963YYM4"/>
<evidence type="ECO:0000256" key="2">
    <source>
        <dbReference type="ARBA" id="ARBA00023163"/>
    </source>
</evidence>
<dbReference type="InterPro" id="IPR029062">
    <property type="entry name" value="Class_I_gatase-like"/>
</dbReference>
<organism evidence="4 5">
    <name type="scientific">Acidisoma cellulosilyticum</name>
    <dbReference type="NCBI Taxonomy" id="2802395"/>
    <lineage>
        <taxon>Bacteria</taxon>
        <taxon>Pseudomonadati</taxon>
        <taxon>Pseudomonadota</taxon>
        <taxon>Alphaproteobacteria</taxon>
        <taxon>Acetobacterales</taxon>
        <taxon>Acidocellaceae</taxon>
        <taxon>Acidisoma</taxon>
    </lineage>
</organism>
<dbReference type="EMBL" id="JAESVA010000001">
    <property type="protein sequence ID" value="MCB8878618.1"/>
    <property type="molecule type" value="Genomic_DNA"/>
</dbReference>
<dbReference type="Gene3D" id="3.40.50.880">
    <property type="match status" value="1"/>
</dbReference>
<evidence type="ECO:0000259" key="3">
    <source>
        <dbReference type="PROSITE" id="PS01124"/>
    </source>
</evidence>
<keyword evidence="1" id="KW-0805">Transcription regulation</keyword>
<dbReference type="PROSITE" id="PS01124">
    <property type="entry name" value="HTH_ARAC_FAMILY_2"/>
    <property type="match status" value="1"/>
</dbReference>
<accession>A0A963YYM4</accession>
<dbReference type="Pfam" id="PF12833">
    <property type="entry name" value="HTH_18"/>
    <property type="match status" value="1"/>
</dbReference>
<dbReference type="InterPro" id="IPR002818">
    <property type="entry name" value="DJ-1/PfpI"/>
</dbReference>
<dbReference type="SMART" id="SM00342">
    <property type="entry name" value="HTH_ARAC"/>
    <property type="match status" value="1"/>
</dbReference>
<reference evidence="4 5" key="1">
    <citation type="journal article" date="2021" name="Microorganisms">
        <title>Acidisoma silvae sp. nov. and Acidisomacellulosilytica sp. nov., Two Acidophilic Bacteria Isolated from Decaying Wood, Hydrolyzing Cellulose and Producing Poly-3-hydroxybutyrate.</title>
        <authorList>
            <person name="Mieszkin S."/>
            <person name="Pouder E."/>
            <person name="Uroz S."/>
            <person name="Simon-Colin C."/>
            <person name="Alain K."/>
        </authorList>
    </citation>
    <scope>NUCLEOTIDE SEQUENCE [LARGE SCALE GENOMIC DNA]</scope>
    <source>
        <strain evidence="4 5">HW T5.17</strain>
    </source>
</reference>